<gene>
    <name evidence="2" type="ORF">G9C98_006302</name>
</gene>
<reference evidence="2" key="2">
    <citation type="submission" date="2021-04" db="EMBL/GenBank/DDBJ databases">
        <title>Genome-wide patterns of bracovirus chromosomal integration into multiple host tissues during parasitism.</title>
        <authorList>
            <person name="Chebbi M.A.C."/>
        </authorList>
    </citation>
    <scope>NUCLEOTIDE SEQUENCE</scope>
    <source>
        <tissue evidence="2">Whole body</tissue>
    </source>
</reference>
<dbReference type="AlphaFoldDB" id="A0A8J5QXE7"/>
<proteinExistence type="predicted"/>
<evidence type="ECO:0000313" key="3">
    <source>
        <dbReference type="Proteomes" id="UP000729913"/>
    </source>
</evidence>
<sequence length="85" mass="9691">MVKCPIQKIQARDRLKTESVQRIVWICCIRRREVASRVESRRASGQSLARTVAPTAPSVSMTSESLPDTRFSFSIQRIWPRTIGC</sequence>
<evidence type="ECO:0000256" key="1">
    <source>
        <dbReference type="SAM" id="MobiDB-lite"/>
    </source>
</evidence>
<organism evidence="2 3">
    <name type="scientific">Cotesia typhae</name>
    <dbReference type="NCBI Taxonomy" id="2053667"/>
    <lineage>
        <taxon>Eukaryota</taxon>
        <taxon>Metazoa</taxon>
        <taxon>Ecdysozoa</taxon>
        <taxon>Arthropoda</taxon>
        <taxon>Hexapoda</taxon>
        <taxon>Insecta</taxon>
        <taxon>Pterygota</taxon>
        <taxon>Neoptera</taxon>
        <taxon>Endopterygota</taxon>
        <taxon>Hymenoptera</taxon>
        <taxon>Apocrita</taxon>
        <taxon>Ichneumonoidea</taxon>
        <taxon>Braconidae</taxon>
        <taxon>Microgastrinae</taxon>
        <taxon>Cotesia</taxon>
    </lineage>
</organism>
<name>A0A8J5QXE7_9HYME</name>
<protein>
    <submittedName>
        <fullName evidence="2">Uncharacterized protein</fullName>
    </submittedName>
</protein>
<dbReference type="Proteomes" id="UP000729913">
    <property type="component" value="Unassembled WGS sequence"/>
</dbReference>
<reference evidence="2" key="1">
    <citation type="submission" date="2020-03" db="EMBL/GenBank/DDBJ databases">
        <authorList>
            <person name="Chebbi M.A."/>
            <person name="Drezen J.M."/>
        </authorList>
    </citation>
    <scope>NUCLEOTIDE SEQUENCE</scope>
    <source>
        <tissue evidence="2">Whole body</tissue>
    </source>
</reference>
<dbReference type="EMBL" id="JAAOIC020000044">
    <property type="protein sequence ID" value="KAG8037977.1"/>
    <property type="molecule type" value="Genomic_DNA"/>
</dbReference>
<feature type="region of interest" description="Disordered" evidence="1">
    <location>
        <begin position="46"/>
        <end position="65"/>
    </location>
</feature>
<accession>A0A8J5QXE7</accession>
<comment type="caution">
    <text evidence="2">The sequence shown here is derived from an EMBL/GenBank/DDBJ whole genome shotgun (WGS) entry which is preliminary data.</text>
</comment>
<evidence type="ECO:0000313" key="2">
    <source>
        <dbReference type="EMBL" id="KAG8037977.1"/>
    </source>
</evidence>
<keyword evidence="3" id="KW-1185">Reference proteome</keyword>